<dbReference type="GO" id="GO:0030687">
    <property type="term" value="C:preribosome, large subunit precursor"/>
    <property type="evidence" value="ECO:0007669"/>
    <property type="project" value="TreeGrafter"/>
</dbReference>
<feature type="compositionally biased region" description="Basic and acidic residues" evidence="9">
    <location>
        <begin position="3701"/>
        <end position="3712"/>
    </location>
</feature>
<accession>V6LRF6</accession>
<dbReference type="Gene3D" id="3.40.50.410">
    <property type="entry name" value="von Willebrand factor, type A domain"/>
    <property type="match status" value="1"/>
</dbReference>
<reference evidence="12" key="2">
    <citation type="submission" date="2020-12" db="EMBL/GenBank/DDBJ databases">
        <title>New Spironucleus salmonicida genome in near-complete chromosomes.</title>
        <authorList>
            <person name="Xu F."/>
            <person name="Kurt Z."/>
            <person name="Jimenez-Gonzalez A."/>
            <person name="Astvaldsson A."/>
            <person name="Andersson J.O."/>
            <person name="Svard S.G."/>
        </authorList>
    </citation>
    <scope>NUCLEOTIDE SEQUENCE</scope>
    <source>
        <strain evidence="12">ATCC 50377</strain>
    </source>
</reference>
<dbReference type="FunFam" id="3.40.50.300:FF:001887">
    <property type="entry name" value="Midasin"/>
    <property type="match status" value="1"/>
</dbReference>
<dbReference type="InterPro" id="IPR011704">
    <property type="entry name" value="ATPase_dyneun-rel_AAA"/>
</dbReference>
<feature type="compositionally biased region" description="Acidic residues" evidence="9">
    <location>
        <begin position="3526"/>
        <end position="3548"/>
    </location>
</feature>
<reference evidence="11 12" key="1">
    <citation type="journal article" date="2014" name="PLoS Genet.">
        <title>The Genome of Spironucleus salmonicida Highlights a Fish Pathogen Adapted to Fluctuating Environments.</title>
        <authorList>
            <person name="Xu F."/>
            <person name="Jerlstrom-Hultqvist J."/>
            <person name="Einarsson E."/>
            <person name="Astvaldsson A."/>
            <person name="Svard S.G."/>
            <person name="Andersson J.O."/>
        </authorList>
    </citation>
    <scope>NUCLEOTIDE SEQUENCE</scope>
    <source>
        <strain evidence="12">ATCC 50377</strain>
    </source>
</reference>
<feature type="compositionally biased region" description="Acidic residues" evidence="9">
    <location>
        <begin position="3595"/>
        <end position="3611"/>
    </location>
</feature>
<dbReference type="GO" id="GO:0005730">
    <property type="term" value="C:nucleolus"/>
    <property type="evidence" value="ECO:0007669"/>
    <property type="project" value="UniProtKB-SubCell"/>
</dbReference>
<dbReference type="EMBL" id="KI546139">
    <property type="protein sequence ID" value="EST43369.1"/>
    <property type="molecule type" value="Genomic_DNA"/>
</dbReference>
<evidence type="ECO:0000313" key="12">
    <source>
        <dbReference type="EMBL" id="KAH0571036.1"/>
    </source>
</evidence>
<feature type="compositionally biased region" description="Acidic residues" evidence="9">
    <location>
        <begin position="3564"/>
        <end position="3586"/>
    </location>
</feature>
<keyword evidence="8" id="KW-0539">Nucleus</keyword>
<dbReference type="Pfam" id="PF13519">
    <property type="entry name" value="VWA_2"/>
    <property type="match status" value="1"/>
</dbReference>
<evidence type="ECO:0000259" key="10">
    <source>
        <dbReference type="PROSITE" id="PS50234"/>
    </source>
</evidence>
<dbReference type="Proteomes" id="UP000018208">
    <property type="component" value="Unassembled WGS sequence"/>
</dbReference>
<dbReference type="GO" id="GO:0005524">
    <property type="term" value="F:ATP binding"/>
    <property type="evidence" value="ECO:0007669"/>
    <property type="project" value="UniProtKB-KW"/>
</dbReference>
<dbReference type="InterPro" id="IPR040848">
    <property type="entry name" value="AAA_lid_7"/>
</dbReference>
<evidence type="ECO:0000256" key="9">
    <source>
        <dbReference type="SAM" id="MobiDB-lite"/>
    </source>
</evidence>
<dbReference type="InterPro" id="IPR027417">
    <property type="entry name" value="P-loop_NTPase"/>
</dbReference>
<dbReference type="SUPFAM" id="SSF52540">
    <property type="entry name" value="P-loop containing nucleoside triphosphate hydrolases"/>
    <property type="match status" value="5"/>
</dbReference>
<dbReference type="CDD" id="cd00009">
    <property type="entry name" value="AAA"/>
    <property type="match status" value="1"/>
</dbReference>
<dbReference type="PANTHER" id="PTHR48103:SF2">
    <property type="entry name" value="MIDASIN"/>
    <property type="match status" value="1"/>
</dbReference>
<dbReference type="Pfam" id="PF07728">
    <property type="entry name" value="AAA_5"/>
    <property type="match status" value="4"/>
</dbReference>
<evidence type="ECO:0000256" key="4">
    <source>
        <dbReference type="ARBA" id="ARBA00017143"/>
    </source>
</evidence>
<dbReference type="PIRSF" id="PIRSF010340">
    <property type="entry name" value="Midasin"/>
    <property type="match status" value="1"/>
</dbReference>
<dbReference type="Pfam" id="PF17867">
    <property type="entry name" value="AAA_lid_7"/>
    <property type="match status" value="1"/>
</dbReference>
<keyword evidence="6" id="KW-0067">ATP-binding</keyword>
<evidence type="ECO:0000256" key="5">
    <source>
        <dbReference type="ARBA" id="ARBA00022741"/>
    </source>
</evidence>
<feature type="region of interest" description="Disordered" evidence="9">
    <location>
        <begin position="3737"/>
        <end position="3761"/>
    </location>
</feature>
<evidence type="ECO:0000256" key="8">
    <source>
        <dbReference type="ARBA" id="ARBA00023242"/>
    </source>
</evidence>
<dbReference type="OrthoDB" id="5186at2759"/>
<comment type="subcellular location">
    <subcellularLocation>
        <location evidence="1">Nucleus</location>
        <location evidence="1">Nucleolus</location>
    </subcellularLocation>
    <subcellularLocation>
        <location evidence="2">Nucleus</location>
        <location evidence="2">Nucleoplasm</location>
    </subcellularLocation>
</comment>
<comment type="similarity">
    <text evidence="3">Belongs to the midasin family.</text>
</comment>
<feature type="compositionally biased region" description="Basic and acidic residues" evidence="9">
    <location>
        <begin position="3612"/>
        <end position="3628"/>
    </location>
</feature>
<dbReference type="SMART" id="SM00382">
    <property type="entry name" value="AAA"/>
    <property type="match status" value="5"/>
</dbReference>
<feature type="compositionally biased region" description="Basic and acidic residues" evidence="9">
    <location>
        <begin position="3740"/>
        <end position="3761"/>
    </location>
</feature>
<dbReference type="InterPro" id="IPR003593">
    <property type="entry name" value="AAA+_ATPase"/>
</dbReference>
<keyword evidence="5" id="KW-0547">Nucleotide-binding</keyword>
<evidence type="ECO:0000256" key="2">
    <source>
        <dbReference type="ARBA" id="ARBA00004642"/>
    </source>
</evidence>
<evidence type="ECO:0000313" key="11">
    <source>
        <dbReference type="EMBL" id="EST43369.1"/>
    </source>
</evidence>
<dbReference type="InterPro" id="IPR012099">
    <property type="entry name" value="Midasin"/>
</dbReference>
<dbReference type="PROSITE" id="PS50234">
    <property type="entry name" value="VWFA"/>
    <property type="match status" value="1"/>
</dbReference>
<feature type="compositionally biased region" description="Polar residues" evidence="9">
    <location>
        <begin position="3661"/>
        <end position="3676"/>
    </location>
</feature>
<dbReference type="InterPro" id="IPR002035">
    <property type="entry name" value="VWF_A"/>
</dbReference>
<feature type="compositionally biased region" description="Acidic residues" evidence="9">
    <location>
        <begin position="3446"/>
        <end position="3456"/>
    </location>
</feature>
<feature type="domain" description="VWFA" evidence="10">
    <location>
        <begin position="3862"/>
        <end position="4042"/>
    </location>
</feature>
<name>V6LRF6_9EUKA</name>
<dbReference type="GO" id="GO:0000027">
    <property type="term" value="P:ribosomal large subunit assembly"/>
    <property type="evidence" value="ECO:0007669"/>
    <property type="project" value="InterPro"/>
</dbReference>
<evidence type="ECO:0000256" key="6">
    <source>
        <dbReference type="ARBA" id="ARBA00022840"/>
    </source>
</evidence>
<evidence type="ECO:0000256" key="1">
    <source>
        <dbReference type="ARBA" id="ARBA00004604"/>
    </source>
</evidence>
<feature type="region of interest" description="Disordered" evidence="9">
    <location>
        <begin position="3365"/>
        <end position="3725"/>
    </location>
</feature>
<dbReference type="Pfam" id="PF17865">
    <property type="entry name" value="AAA_lid_5"/>
    <property type="match status" value="1"/>
</dbReference>
<dbReference type="GO" id="GO:0000055">
    <property type="term" value="P:ribosomal large subunit export from nucleus"/>
    <property type="evidence" value="ECO:0007669"/>
    <property type="project" value="TreeGrafter"/>
</dbReference>
<dbReference type="VEuPathDB" id="GiardiaDB:SS50377_27330"/>
<feature type="compositionally biased region" description="Acidic residues" evidence="9">
    <location>
        <begin position="3507"/>
        <end position="3517"/>
    </location>
</feature>
<feature type="compositionally biased region" description="Basic and acidic residues" evidence="9">
    <location>
        <begin position="3365"/>
        <end position="3380"/>
    </location>
</feature>
<evidence type="ECO:0000256" key="7">
    <source>
        <dbReference type="ARBA" id="ARBA00023186"/>
    </source>
</evidence>
<feature type="compositionally biased region" description="Acidic residues" evidence="9">
    <location>
        <begin position="3419"/>
        <end position="3431"/>
    </location>
</feature>
<dbReference type="EMBL" id="AUWU02000007">
    <property type="protein sequence ID" value="KAH0571036.1"/>
    <property type="molecule type" value="Genomic_DNA"/>
</dbReference>
<dbReference type="GO" id="GO:0016887">
    <property type="term" value="F:ATP hydrolysis activity"/>
    <property type="evidence" value="ECO:0007669"/>
    <property type="project" value="InterPro"/>
</dbReference>
<protein>
    <recommendedName>
        <fullName evidence="4">Midasin</fullName>
    </recommendedName>
</protein>
<keyword evidence="13" id="KW-1185">Reference proteome</keyword>
<sequence>MPFIHPQHQQLLAAITVPHPILISGPPGSGKTCLANALRDVVHLPLSASQDPKDLFGQVTCGQTPGQFFFRAGPLARAAERGQTVVIEAAPSLEIDVFSGIICVLDALVTGKSQFQHGNRVFRVAETFRIVVICAQTARLLKSNFASNFVQIRTQNFTARQVLEMAGAPFQPFVEILRPLEMPIQNLLKAITRLRSALNRQVLTFNAQFLLTSDINTVDDKSRFMIVSEICQCFVFQFPPKKQQSLIQQLAFLFFLDLEHLNTFIFDQEIPTDIINNEYCVGNYVFKQISPSNFNFQAPNFALTNYTKILLNYIQAAVSNNENLLLISSTGIGKTYTLEIAAKAAGNDLKIVNLSAQTDITDLIGGFKPVSQLSVARTIYQSTIALINEVLDAKSTQNNQFIERIFALFTAKNYVEMSANCIRFVRAFQGAKMAEIQPQQHVLINEICQNCEQIQRFESAESKFYFQFKEGILTQALIQGSFILFDEVNLASTEVLEYLQQVLQNDSIVIPDFQDESRNCQVVRKHKNFRIFASMNPASDVGKKQLPEAIQQQFTAIYLEEMSNKADITKLIRTYLQNQTIDVDDIVDCYFELKVWQTSKLKTVAQQNPVFSIRLLCRALRFAQRHHVSLSLQRALFEGFSLFFTSNLDEVSSEMVNTLLRQTFKITHNNLQFKPNIENLKFLYQSELYHVIDQIYFPIGPKFLKTNDSTVSILENQNQFVLTKQNTVYLHQIIKSLLSNTSVLLEGVTSSGKSSLVTFLGKQLGYEIVRINNHENTDLQDYLGSFSPNEETGQLEFSYGPLIRAMKGGYWVILDELNLCSSEVLEALNRLLDDNSEIYISETNEFIKPAPGFALFATQNPPGIVNGSSYGGRKQLSEAFKNRFVMIEVSEITNQELEFILSKRNGSDQLPEKFIKGLINICSDIRVKLQNTVSGVNVDLVSQQLTLRDLFRVADRLPSTIDELGLTIFMLLGERQRSYDLKKIVLDIINLHLKIQITFSDISNYYNNFTIPLQNIIKTSQAYQQFQKLVFTPSFNRIFTLTLLALQNHENPTLIGDCGAGKTQVAELIAVVLNIQMESINLHKNTDVTDFVGQLRPVRNRSEIEELITQYSAKIDVNGFYEKRIQQLKLQLDKIFTWYDGPLVDCMIKGKLLLVDEISLASDSILERLNSVFETSRELTISEKPCSGQVVTRIVANQRFYCISTMNPGNDYGKKELSPALRNRMTEIYVEGISCPDEVELILSLRQPTQVLVDEIPLSRATRIFFEIIQKMRSEFYLGHNFSFSIRDLLGIFDHVSYVHRAEKSISGAQFFSELQLCYIDGLQVKICSPDSDFIDQLKQFILDELKKSIQIQFSTPILQKITLSETSLQLNFPPIELSLGPHFDLEKSNSLLSKFCINSPGTLKNAAMILRAISNASNRPILLESAPGVGKTSLVQHLAEISGRKITRINLSEHVDLADLVGQDLPSESGIFKFTAGVLLQAIQSGNWVLLDELNLANQAVLEGLNALFDHRKQIFVPETNRIVKLRPEVKIFAAQNPAWQGGGRKVLPQSFLNRFNCLFLQKLQSVDYEFILEKIDGGAVLGQNLVRIMLELQRTVGVTFGERGGPWEINLRDVYRVLDFVKASEVCAEDLWFVVCSVLLLRFRGETDAVQGLKCIQSVLGPEISQKCVFPLIRTDLVKNEVKFGNLRFSGDQKLQKFVVEDYPLLYSVCMSVNAATPVLMVTIADQNVVIDRIISEASQLFNENLLTVSLAQSTDITDILGCYEQLSLNSILIEIVSILEFLLRINQIDSYLSFNQQIYNLVTNSITESEAKAFFAKLHAFIAPNTHIFGLKHSKMHENLTHQLALFAKYENERIQGRFVWADGVVTKAIESGQWLHLANANFCSASVLDRLNSLLERDAVLYLFEQGTSEIRQLQIHKNFRVFVSYDAKFGDVSRAIRNRCFEICVDGQGFVSELFASEAANREFDNLRINAISRDAADPVGARVLEQLVKEFPICGKQQLLSVAQVVMQRFYFQSLSDEQQALLVDIDSSSHSRLLTLLQTTNLQKFFSFLVSYEFQSLQKFGEEPIIANYKISRGASFGQQQEIFTGQILENQAQIVTNEFCNSLLNLANQNTFDILVLGEVSKQLDSENLFYQVLKHTIQYINPQDLQFQFQKFSALQKLSKSEKYTINVFLNSLQNENQAKFAAFRSLLGISKFTVRTPQFTRFQKFLNDAKFSVQQDTFKYTTTSILDFLLRNDKLLKYVPEKHNIFVEKMLAHTLSNVHFFGELTQKPSKLKNGPLTKVLIGFFGEYLKVSVQMQKSFQNDLQNFYNVVYHRNKEVIGNFQVDITEKTEFIFDIARKIGVGFNQNITYLSTIQLLVQIFQHADFSSVFDQSLLANFNGKFNSGVLEILALQKQVFQQHQILTQSRIFTEKTQAGDFLAQKQAFYTNQLQEAAEMNVDRLQFDQEFYEELQGQIELLNINKLQQLVTQPQTDVFVQYLNQYQRNIHQFFVFLATKPLVLVLSYADMLLPVIFIFSSLQFFIDMAIDEFQTVKNREKALNQSTVIDLFYDAIPPYQAVRSLTPQIDLANAYYSVFLNLSRDDSTYKTFVFRHQYLSLSQLAFIASSHEEGQLAEVRRVLLEKSPFRSRHFAKSNDYDGEIERQLAEMFPSYGDDFRKIIDEAARSDEVSQEANFSDSHRFICDIGKLLNGQNSAKFDDVDVNFDQFDLLMRLLTSKIYVQDQNTCLFVLSSAAALYKKSQQNSTKNSTILAQIKAHKSRRSQICKNIYKNPYPSEVSAAISELSAFKFKLEALVAEFPADARLEQISDTFTLLCSLPVLQPLAKFLTGFEQLLSVIMQWNGNAPQRFQFDTQILTGVKATIVHWRRIELMSWNTFFDDIQQEQADSALVEWPQLLLGALTAASSNFVAYKADFEAQFATYILDSTYGQFGTRIELIQAIIQLIQQSKLEYKIQVIQSLIFIVSRYSRFGEFVANQIKTEEASVKQEFSDQIKLFQWDERNFTTLTRDLSKSHRKTLEIIRKFSEIVQKPVKTLVLQFTEKVALMPQKFAENSERDIEKIIFNVQDLHSEKQKKNQLEFKLKIFIDRINEYFNIQQSSSQLFEIEKLSQINSMFVQIDLQQNQEILDFYQQFIVVQTSINIGVQQAEVDKILKIVNYLLNAFYQQSLWLVQKKIQDDNICVNKEAQADDKHKVIVQYLSFIFKSTKILRDIIGENIEIGNISELIKSMQDCFMKLQSFSFQSQDYQVQHKIELNIQLIATANKVKDIFTKQIEYYSKRMASCIFDDLLKNIEFLFQQIPQIQECQEPNIFIVQQFVILDESLFQQQQQFNSNQYQELSLYSPTLLQIFTAILKHGYKEKQEEEQQEQKSKQPEDGVGLGDGAGDNAINDQVKEEDLSDDQLLGNDNDKKDQNDDEKNDENDDGIDMDREFDGQNQDVNNDNEEQEEEKEDLEKEINQDEEGEQQDQKRKQTEESEEEQEGSQQKQDEVGEEENEMKAGDNDNDQNDEMSDISEQNPEYQDPDVAEEFEEKEEPQQAEDDEFSMQTDLNDQSVKDDMSDVFDEIFNDELENAENEEEKLEEIEQKFEEKQEDSEQLNDEEPEEQQQQEKKDYTEDQPEHFQNEEENIEDQTGFQNGNDDQESQSENQQKDEENEVQNAKTQQENNETSQNDNEEPSENADNQAEIHANKKMSKQKKSDNAEKKEQNQIEFEENSNQVEIDLNNNVKEVISDSENDQKMQDEASDKDENLIKQSEKGTENGIQIEILHTDITLQTEKTDYLDLFKQQLNKQKISQNAQILAEKLKVILEPKQTSSLAGDFKSGKKLNLRKIIPFIASQYRKDKIWLRRNKPSKRNYNIILLVDNSFSLKEVEMQNQIYQSILTVFTAIKLSEIGKFGLIKFGSESEVLVELSDQLSEQQVMKGMEKIDFTCQKSDFASGINMANSVLEDQLQDDNLVLIFTDGIINEKQGVGEALRKIQKISIPLFIIHNKNIIQQQSVKFVEVDGKRKVLKTAYLEDDYPVPHYCVCECEDLAAELCGAIVQFVQSM</sequence>
<evidence type="ECO:0000256" key="3">
    <source>
        <dbReference type="ARBA" id="ARBA00007188"/>
    </source>
</evidence>
<dbReference type="PANTHER" id="PTHR48103">
    <property type="entry name" value="MIDASIN-RELATED"/>
    <property type="match status" value="1"/>
</dbReference>
<dbReference type="InterPro" id="IPR036465">
    <property type="entry name" value="vWFA_dom_sf"/>
</dbReference>
<dbReference type="SUPFAM" id="SSF53300">
    <property type="entry name" value="vWA-like"/>
    <property type="match status" value="1"/>
</dbReference>
<organism evidence="11">
    <name type="scientific">Spironucleus salmonicida</name>
    <dbReference type="NCBI Taxonomy" id="348837"/>
    <lineage>
        <taxon>Eukaryota</taxon>
        <taxon>Metamonada</taxon>
        <taxon>Diplomonadida</taxon>
        <taxon>Hexamitidae</taxon>
        <taxon>Hexamitinae</taxon>
        <taxon>Spironucleus</taxon>
    </lineage>
</organism>
<dbReference type="InterPro" id="IPR041190">
    <property type="entry name" value="Midasin_AAA_lid_5"/>
</dbReference>
<dbReference type="GO" id="GO:0005654">
    <property type="term" value="C:nucleoplasm"/>
    <property type="evidence" value="ECO:0007669"/>
    <property type="project" value="UniProtKB-SubCell"/>
</dbReference>
<keyword evidence="7" id="KW-0143">Chaperone</keyword>
<proteinExistence type="inferred from homology"/>
<gene>
    <name evidence="11" type="ORF">SS50377_17049</name>
    <name evidence="12" type="ORF">SS50377_27330</name>
</gene>
<dbReference type="Gene3D" id="3.40.50.300">
    <property type="entry name" value="P-loop containing nucleotide triphosphate hydrolases"/>
    <property type="match status" value="6"/>
</dbReference>
<evidence type="ECO:0000313" key="13">
    <source>
        <dbReference type="Proteomes" id="UP000018208"/>
    </source>
</evidence>
<dbReference type="FunFam" id="3.40.50.300:FF:000142">
    <property type="entry name" value="Midasin"/>
    <property type="match status" value="2"/>
</dbReference>